<evidence type="ECO:0000313" key="3">
    <source>
        <dbReference type="Proteomes" id="UP000467841"/>
    </source>
</evidence>
<feature type="domain" description="HAT C-terminal dimerisation" evidence="1">
    <location>
        <begin position="5"/>
        <end position="72"/>
    </location>
</feature>
<reference evidence="2" key="1">
    <citation type="submission" date="2020-01" db="EMBL/GenBank/DDBJ databases">
        <authorList>
            <person name="Mishra B."/>
        </authorList>
    </citation>
    <scope>NUCLEOTIDE SEQUENCE [LARGE SCALE GENOMIC DNA]</scope>
</reference>
<gene>
    <name evidence="2" type="ORF">MERR_LOCUS34850</name>
</gene>
<comment type="caution">
    <text evidence="2">The sequence shown here is derived from an EMBL/GenBank/DDBJ whole genome shotgun (WGS) entry which is preliminary data.</text>
</comment>
<dbReference type="OrthoDB" id="1301613at2759"/>
<proteinExistence type="predicted"/>
<dbReference type="PANTHER" id="PTHR23272">
    <property type="entry name" value="BED FINGER-RELATED"/>
    <property type="match status" value="1"/>
</dbReference>
<dbReference type="InterPro" id="IPR012337">
    <property type="entry name" value="RNaseH-like_sf"/>
</dbReference>
<evidence type="ECO:0000259" key="1">
    <source>
        <dbReference type="Pfam" id="PF05699"/>
    </source>
</evidence>
<dbReference type="InterPro" id="IPR008906">
    <property type="entry name" value="HATC_C_dom"/>
</dbReference>
<dbReference type="EMBL" id="CACVBM020001379">
    <property type="protein sequence ID" value="CAA7047615.1"/>
    <property type="molecule type" value="Genomic_DNA"/>
</dbReference>
<protein>
    <recommendedName>
        <fullName evidence="1">HAT C-terminal dimerisation domain-containing protein</fullName>
    </recommendedName>
</protein>
<dbReference type="GO" id="GO:0046983">
    <property type="term" value="F:protein dimerization activity"/>
    <property type="evidence" value="ECO:0007669"/>
    <property type="project" value="InterPro"/>
</dbReference>
<name>A0A6D2KHF7_9BRAS</name>
<accession>A0A6D2KHF7</accession>
<dbReference type="PANTHER" id="PTHR23272:SF187">
    <property type="entry name" value="AC9 TRANSPOSASE-RELATED"/>
    <property type="match status" value="1"/>
</dbReference>
<dbReference type="AlphaFoldDB" id="A0A6D2KHF7"/>
<keyword evidence="3" id="KW-1185">Reference proteome</keyword>
<dbReference type="Proteomes" id="UP000467841">
    <property type="component" value="Unassembled WGS sequence"/>
</dbReference>
<evidence type="ECO:0000313" key="2">
    <source>
        <dbReference type="EMBL" id="CAA7047615.1"/>
    </source>
</evidence>
<organism evidence="2 3">
    <name type="scientific">Microthlaspi erraticum</name>
    <dbReference type="NCBI Taxonomy" id="1685480"/>
    <lineage>
        <taxon>Eukaryota</taxon>
        <taxon>Viridiplantae</taxon>
        <taxon>Streptophyta</taxon>
        <taxon>Embryophyta</taxon>
        <taxon>Tracheophyta</taxon>
        <taxon>Spermatophyta</taxon>
        <taxon>Magnoliopsida</taxon>
        <taxon>eudicotyledons</taxon>
        <taxon>Gunneridae</taxon>
        <taxon>Pentapetalae</taxon>
        <taxon>rosids</taxon>
        <taxon>malvids</taxon>
        <taxon>Brassicales</taxon>
        <taxon>Brassicaceae</taxon>
        <taxon>Coluteocarpeae</taxon>
        <taxon>Microthlaspi</taxon>
    </lineage>
</organism>
<dbReference type="SUPFAM" id="SSF53098">
    <property type="entry name" value="Ribonuclease H-like"/>
    <property type="match status" value="1"/>
</dbReference>
<sequence>MKGLEYDILSWWMRNSAKFPILSLVARDVLAMQVSSVASESAFSTSGRMLDPHRSCLTHYMIEVLMCTEQWLKCEIHFNEKGVSTIEQMLSEVELQDDLMKEFEPEINQQET</sequence>
<dbReference type="Pfam" id="PF05699">
    <property type="entry name" value="Dimer_Tnp_hAT"/>
    <property type="match status" value="1"/>
</dbReference>